<gene>
    <name evidence="1" type="ORF">BLA27_10795</name>
</gene>
<protein>
    <submittedName>
        <fullName evidence="1">Uncharacterized protein</fullName>
    </submittedName>
</protein>
<sequence>MASQSLQHLERFHSNFLDKREQNFSMSAPQALRDNLSWREAAHLVHALPWNEFPVFNRVKSDDRNGSLRR</sequence>
<keyword evidence="2" id="KW-1185">Reference proteome</keyword>
<proteinExistence type="predicted"/>
<dbReference type="Proteomes" id="UP000182985">
    <property type="component" value="Unassembled WGS sequence"/>
</dbReference>
<name>A0A1J6HLW7_9HYPH</name>
<evidence type="ECO:0000313" key="1">
    <source>
        <dbReference type="EMBL" id="OIS93441.1"/>
    </source>
</evidence>
<evidence type="ECO:0000313" key="2">
    <source>
        <dbReference type="Proteomes" id="UP000182985"/>
    </source>
</evidence>
<reference evidence="1 2" key="1">
    <citation type="submission" date="2016-10" db="EMBL/GenBank/DDBJ databases">
        <title>The Draft Genome Sequence of the Potato Rhizosphere Bacteria Ochrobactrum sp. IPA7.2.</title>
        <authorList>
            <person name="Gogoleva N.E."/>
            <person name="Khlopko Y.A."/>
            <person name="Burygin G.L."/>
            <person name="Plotnikov A.O."/>
        </authorList>
    </citation>
    <scope>NUCLEOTIDE SEQUENCE [LARGE SCALE GENOMIC DNA]</scope>
    <source>
        <strain evidence="1 2">IPA7.2</strain>
    </source>
</reference>
<accession>A0A1J6HLW7</accession>
<comment type="caution">
    <text evidence="1">The sequence shown here is derived from an EMBL/GenBank/DDBJ whole genome shotgun (WGS) entry which is preliminary data.</text>
</comment>
<dbReference type="AlphaFoldDB" id="A0A1J6HLW7"/>
<organism evidence="1 2">
    <name type="scientific">Brucella cytisi</name>
    <dbReference type="NCBI Taxonomy" id="407152"/>
    <lineage>
        <taxon>Bacteria</taxon>
        <taxon>Pseudomonadati</taxon>
        <taxon>Pseudomonadota</taxon>
        <taxon>Alphaproteobacteria</taxon>
        <taxon>Hyphomicrobiales</taxon>
        <taxon>Brucellaceae</taxon>
        <taxon>Brucella/Ochrobactrum group</taxon>
        <taxon>Brucella</taxon>
    </lineage>
</organism>
<dbReference type="EMBL" id="MOEC01000009">
    <property type="protein sequence ID" value="OIS93441.1"/>
    <property type="molecule type" value="Genomic_DNA"/>
</dbReference>